<evidence type="ECO:0000256" key="6">
    <source>
        <dbReference type="HAMAP-Rule" id="MF_00365"/>
    </source>
</evidence>
<dbReference type="InterPro" id="IPR038729">
    <property type="entry name" value="Rad50/SbcC_AAA"/>
</dbReference>
<dbReference type="GO" id="GO:0016887">
    <property type="term" value="F:ATP hydrolysis activity"/>
    <property type="evidence" value="ECO:0007669"/>
    <property type="project" value="InterPro"/>
</dbReference>
<gene>
    <name evidence="6 8" type="primary">recF</name>
    <name evidence="8" type="ORF">ENS41_02240</name>
</gene>
<dbReference type="PROSITE" id="PS00617">
    <property type="entry name" value="RECF_1"/>
    <property type="match status" value="1"/>
</dbReference>
<comment type="similarity">
    <text evidence="6">Belongs to the RecF family.</text>
</comment>
<dbReference type="GO" id="GO:0000731">
    <property type="term" value="P:DNA synthesis involved in DNA repair"/>
    <property type="evidence" value="ECO:0007669"/>
    <property type="project" value="TreeGrafter"/>
</dbReference>
<keyword evidence="3 6" id="KW-0547">Nucleotide-binding</keyword>
<dbReference type="NCBIfam" id="TIGR00611">
    <property type="entry name" value="recf"/>
    <property type="match status" value="1"/>
</dbReference>
<dbReference type="Gene3D" id="3.40.50.300">
    <property type="entry name" value="P-loop containing nucleotide triphosphate hydrolases"/>
    <property type="match status" value="1"/>
</dbReference>
<keyword evidence="6" id="KW-0742">SOS response</keyword>
<dbReference type="InterPro" id="IPR042174">
    <property type="entry name" value="RecF_2"/>
</dbReference>
<comment type="subcellular location">
    <subcellularLocation>
        <location evidence="6">Cytoplasm</location>
    </subcellularLocation>
</comment>
<feature type="domain" description="AAA+ ATPase" evidence="7">
    <location>
        <begin position="22"/>
        <end position="349"/>
    </location>
</feature>
<keyword evidence="5 6" id="KW-0238">DNA-binding</keyword>
<name>A0A7C4GD34_UNCW3</name>
<dbReference type="EMBL" id="DSUT01000042">
    <property type="protein sequence ID" value="HGK27757.1"/>
    <property type="molecule type" value="Genomic_DNA"/>
</dbReference>
<dbReference type="PANTHER" id="PTHR32182">
    <property type="entry name" value="DNA REPLICATION AND REPAIR PROTEIN RECF"/>
    <property type="match status" value="1"/>
</dbReference>
<proteinExistence type="inferred from homology"/>
<dbReference type="Gene3D" id="1.20.1050.90">
    <property type="entry name" value="RecF/RecN/SMC, N-terminal domain"/>
    <property type="match status" value="1"/>
</dbReference>
<sequence length="356" mass="39436">MALRRLAVRGFRNLRRVELELDAGANFLFGPNGAGKTSFLEAIHYLAIGRSFRRCPDSEMLGFGEPVLVVAGSAGNGEEAEIRFDGREKRLCLNRTGVERLSDYLGWLPVVVLLLDDIELVRGGPAARRGYLDMAIAKGRRDYIGVAGDYRRAVAQYNRLLEQRAGEVLCRPWEEELVRTGVEVYRFRLGAAERLLAAAECHFAALAGESARFGYRCSVKAEPVEPARLAEAFRERLEQTRRRAEEVGHALVGPHRDDVVIERGGRDLRRFGSVGEQRLAAVALRLAEADFVADSARGPVFLLDEAASELDERRGGQVLAMVEKRGQVIYAAARRFEAPGREFRVEAGTVKEVPAA</sequence>
<dbReference type="GO" id="GO:0005737">
    <property type="term" value="C:cytoplasm"/>
    <property type="evidence" value="ECO:0007669"/>
    <property type="project" value="UniProtKB-SubCell"/>
</dbReference>
<dbReference type="InterPro" id="IPR027417">
    <property type="entry name" value="P-loop_NTPase"/>
</dbReference>
<keyword evidence="6" id="KW-0227">DNA damage</keyword>
<dbReference type="Pfam" id="PF13476">
    <property type="entry name" value="AAA_23"/>
    <property type="match status" value="1"/>
</dbReference>
<keyword evidence="6" id="KW-0234">DNA repair</keyword>
<evidence type="ECO:0000313" key="8">
    <source>
        <dbReference type="EMBL" id="HGK27757.1"/>
    </source>
</evidence>
<protein>
    <recommendedName>
        <fullName evidence="6">DNA replication and repair protein RecF</fullName>
    </recommendedName>
</protein>
<dbReference type="HAMAP" id="MF_00365">
    <property type="entry name" value="RecF"/>
    <property type="match status" value="1"/>
</dbReference>
<dbReference type="SMART" id="SM00382">
    <property type="entry name" value="AAA"/>
    <property type="match status" value="1"/>
</dbReference>
<dbReference type="GO" id="GO:0006302">
    <property type="term" value="P:double-strand break repair"/>
    <property type="evidence" value="ECO:0007669"/>
    <property type="project" value="InterPro"/>
</dbReference>
<keyword evidence="2 6" id="KW-0235">DNA replication</keyword>
<dbReference type="PANTHER" id="PTHR32182:SF0">
    <property type="entry name" value="DNA REPLICATION AND REPAIR PROTEIN RECF"/>
    <property type="match status" value="1"/>
</dbReference>
<reference evidence="8" key="1">
    <citation type="journal article" date="2020" name="mSystems">
        <title>Genome- and Community-Level Interaction Insights into Carbon Utilization and Element Cycling Functions of Hydrothermarchaeota in Hydrothermal Sediment.</title>
        <authorList>
            <person name="Zhou Z."/>
            <person name="Liu Y."/>
            <person name="Xu W."/>
            <person name="Pan J."/>
            <person name="Luo Z.H."/>
            <person name="Li M."/>
        </authorList>
    </citation>
    <scope>NUCLEOTIDE SEQUENCE [LARGE SCALE GENOMIC DNA]</scope>
    <source>
        <strain evidence="8">SpSt-488</strain>
    </source>
</reference>
<evidence type="ECO:0000256" key="1">
    <source>
        <dbReference type="ARBA" id="ARBA00022490"/>
    </source>
</evidence>
<dbReference type="GO" id="GO:0005524">
    <property type="term" value="F:ATP binding"/>
    <property type="evidence" value="ECO:0007669"/>
    <property type="project" value="UniProtKB-UniRule"/>
</dbReference>
<dbReference type="InterPro" id="IPR018078">
    <property type="entry name" value="DNA-binding_RecF_CS"/>
</dbReference>
<comment type="caution">
    <text evidence="8">The sequence shown here is derived from an EMBL/GenBank/DDBJ whole genome shotgun (WGS) entry which is preliminary data.</text>
</comment>
<dbReference type="InterPro" id="IPR001238">
    <property type="entry name" value="DNA-binding_RecF"/>
</dbReference>
<organism evidence="8">
    <name type="scientific">candidate division WOR-3 bacterium</name>
    <dbReference type="NCBI Taxonomy" id="2052148"/>
    <lineage>
        <taxon>Bacteria</taxon>
        <taxon>Bacteria division WOR-3</taxon>
    </lineage>
</organism>
<dbReference type="GO" id="GO:0009432">
    <property type="term" value="P:SOS response"/>
    <property type="evidence" value="ECO:0007669"/>
    <property type="project" value="UniProtKB-UniRule"/>
</dbReference>
<dbReference type="SUPFAM" id="SSF52540">
    <property type="entry name" value="P-loop containing nucleoside triphosphate hydrolases"/>
    <property type="match status" value="1"/>
</dbReference>
<evidence type="ECO:0000256" key="5">
    <source>
        <dbReference type="ARBA" id="ARBA00023125"/>
    </source>
</evidence>
<evidence type="ECO:0000256" key="3">
    <source>
        <dbReference type="ARBA" id="ARBA00022741"/>
    </source>
</evidence>
<dbReference type="AlphaFoldDB" id="A0A7C4GD34"/>
<feature type="binding site" evidence="6">
    <location>
        <begin position="30"/>
        <end position="37"/>
    </location>
    <ligand>
        <name>ATP</name>
        <dbReference type="ChEBI" id="CHEBI:30616"/>
    </ligand>
</feature>
<evidence type="ECO:0000256" key="4">
    <source>
        <dbReference type="ARBA" id="ARBA00022840"/>
    </source>
</evidence>
<accession>A0A7C4GD34</accession>
<keyword evidence="4 6" id="KW-0067">ATP-binding</keyword>
<dbReference type="GO" id="GO:0003697">
    <property type="term" value="F:single-stranded DNA binding"/>
    <property type="evidence" value="ECO:0007669"/>
    <property type="project" value="UniProtKB-UniRule"/>
</dbReference>
<evidence type="ECO:0000259" key="7">
    <source>
        <dbReference type="SMART" id="SM00382"/>
    </source>
</evidence>
<comment type="function">
    <text evidence="6">The RecF protein is involved in DNA metabolism; it is required for DNA replication and normal SOS inducibility. RecF binds preferentially to single-stranded, linear DNA. It also seems to bind ATP.</text>
</comment>
<dbReference type="GO" id="GO:0006260">
    <property type="term" value="P:DNA replication"/>
    <property type="evidence" value="ECO:0007669"/>
    <property type="project" value="UniProtKB-UniRule"/>
</dbReference>
<dbReference type="InterPro" id="IPR003593">
    <property type="entry name" value="AAA+_ATPase"/>
</dbReference>
<evidence type="ECO:0000256" key="2">
    <source>
        <dbReference type="ARBA" id="ARBA00022705"/>
    </source>
</evidence>
<keyword evidence="1 6" id="KW-0963">Cytoplasm</keyword>